<evidence type="ECO:0000256" key="1">
    <source>
        <dbReference type="ARBA" id="ARBA00022649"/>
    </source>
</evidence>
<evidence type="ECO:0000256" key="3">
    <source>
        <dbReference type="ARBA" id="ARBA00022723"/>
    </source>
</evidence>
<reference evidence="7 8" key="1">
    <citation type="submission" date="2018-02" db="EMBL/GenBank/DDBJ databases">
        <title>Draft genome sequence of Mycobacterium virginiense isolated from mud of a swine farm in Japan.</title>
        <authorList>
            <person name="Ohya K."/>
        </authorList>
    </citation>
    <scope>NUCLEOTIDE SEQUENCE [LARGE SCALE GENOMIC DNA]</scope>
    <source>
        <strain evidence="7 8">GF75</strain>
    </source>
</reference>
<evidence type="ECO:0000259" key="6">
    <source>
        <dbReference type="Pfam" id="PF01850"/>
    </source>
</evidence>
<evidence type="ECO:0000313" key="7">
    <source>
        <dbReference type="EMBL" id="PQM53797.1"/>
    </source>
</evidence>
<keyword evidence="4" id="KW-0378">Hydrolase</keyword>
<keyword evidence="8" id="KW-1185">Reference proteome</keyword>
<dbReference type="GO" id="GO:0016787">
    <property type="term" value="F:hydrolase activity"/>
    <property type="evidence" value="ECO:0007669"/>
    <property type="project" value="UniProtKB-KW"/>
</dbReference>
<protein>
    <recommendedName>
        <fullName evidence="6">PIN domain-containing protein</fullName>
    </recommendedName>
</protein>
<dbReference type="InterPro" id="IPR002716">
    <property type="entry name" value="PIN_dom"/>
</dbReference>
<dbReference type="SUPFAM" id="SSF88723">
    <property type="entry name" value="PIN domain-like"/>
    <property type="match status" value="1"/>
</dbReference>
<keyword evidence="3" id="KW-0479">Metal-binding</keyword>
<dbReference type="Gene3D" id="3.40.50.1010">
    <property type="entry name" value="5'-nuclease"/>
    <property type="match status" value="1"/>
</dbReference>
<dbReference type="Pfam" id="PF01850">
    <property type="entry name" value="PIN"/>
    <property type="match status" value="1"/>
</dbReference>
<name>A0A9X7P073_9MYCO</name>
<comment type="caution">
    <text evidence="7">The sequence shown here is derived from an EMBL/GenBank/DDBJ whole genome shotgun (WGS) entry which is preliminary data.</text>
</comment>
<evidence type="ECO:0000256" key="2">
    <source>
        <dbReference type="ARBA" id="ARBA00022722"/>
    </source>
</evidence>
<feature type="domain" description="PIN" evidence="6">
    <location>
        <begin position="9"/>
        <end position="124"/>
    </location>
</feature>
<keyword evidence="2" id="KW-0540">Nuclease</keyword>
<keyword evidence="5" id="KW-0460">Magnesium</keyword>
<sequence length="152" mass="16593">MVLDLLIASDAAKADRAEYLLAGHGERHTILLPAIVIAEIAGAPIVRGNDLAKELREQRVAAALDWIRRSNFVVAELSERIARRASELAVEYQLRGPDASILATAEQWGCKHLYASDGDLTKCDGLLGFKITVPDDPPPPEQPEPHLFSDFA</sequence>
<accession>A0A9X7P073</accession>
<organism evidence="7 8">
    <name type="scientific">Mycolicibacter virginiensis</name>
    <dbReference type="NCBI Taxonomy" id="1795032"/>
    <lineage>
        <taxon>Bacteria</taxon>
        <taxon>Bacillati</taxon>
        <taxon>Actinomycetota</taxon>
        <taxon>Actinomycetes</taxon>
        <taxon>Mycobacteriales</taxon>
        <taxon>Mycobacteriaceae</taxon>
        <taxon>Mycolicibacter</taxon>
    </lineage>
</organism>
<evidence type="ECO:0000313" key="8">
    <source>
        <dbReference type="Proteomes" id="UP000237911"/>
    </source>
</evidence>
<evidence type="ECO:0000256" key="4">
    <source>
        <dbReference type="ARBA" id="ARBA00022801"/>
    </source>
</evidence>
<dbReference type="EMBL" id="PUEV01000012">
    <property type="protein sequence ID" value="PQM53797.1"/>
    <property type="molecule type" value="Genomic_DNA"/>
</dbReference>
<evidence type="ECO:0000256" key="5">
    <source>
        <dbReference type="ARBA" id="ARBA00022842"/>
    </source>
</evidence>
<dbReference type="AlphaFoldDB" id="A0A9X7P073"/>
<dbReference type="InterPro" id="IPR029060">
    <property type="entry name" value="PIN-like_dom_sf"/>
</dbReference>
<keyword evidence="1" id="KW-1277">Toxin-antitoxin system</keyword>
<dbReference type="Proteomes" id="UP000237911">
    <property type="component" value="Unassembled WGS sequence"/>
</dbReference>
<gene>
    <name evidence="7" type="ORF">C5U48_02745</name>
</gene>
<dbReference type="GO" id="GO:0046872">
    <property type="term" value="F:metal ion binding"/>
    <property type="evidence" value="ECO:0007669"/>
    <property type="project" value="UniProtKB-KW"/>
</dbReference>
<dbReference type="GO" id="GO:0004518">
    <property type="term" value="F:nuclease activity"/>
    <property type="evidence" value="ECO:0007669"/>
    <property type="project" value="UniProtKB-KW"/>
</dbReference>
<proteinExistence type="predicted"/>